<comment type="caution">
    <text evidence="2">The sequence shown here is derived from an EMBL/GenBank/DDBJ whole genome shotgun (WGS) entry which is preliminary data.</text>
</comment>
<dbReference type="OrthoDB" id="270496at2759"/>
<evidence type="ECO:0000313" key="2">
    <source>
        <dbReference type="EMBL" id="RNF10044.1"/>
    </source>
</evidence>
<dbReference type="VEuPathDB" id="TriTrypDB:TRSC58_00292"/>
<dbReference type="Proteomes" id="UP000283634">
    <property type="component" value="Unassembled WGS sequence"/>
</dbReference>
<dbReference type="EMBL" id="MKGL01000038">
    <property type="protein sequence ID" value="RNF10044.1"/>
    <property type="molecule type" value="Genomic_DNA"/>
</dbReference>
<accession>A0A422NXB3</accession>
<organism evidence="2 3">
    <name type="scientific">Trypanosoma rangeli</name>
    <dbReference type="NCBI Taxonomy" id="5698"/>
    <lineage>
        <taxon>Eukaryota</taxon>
        <taxon>Discoba</taxon>
        <taxon>Euglenozoa</taxon>
        <taxon>Kinetoplastea</taxon>
        <taxon>Metakinetoplastina</taxon>
        <taxon>Trypanosomatida</taxon>
        <taxon>Trypanosomatidae</taxon>
        <taxon>Trypanosoma</taxon>
        <taxon>Herpetosoma</taxon>
    </lineage>
</organism>
<dbReference type="GeneID" id="40325713"/>
<dbReference type="OMA" id="RNVAYIF"/>
<sequence length="125" mass="14421">MYIYIFAFFLSLYVVCSYRPSSVSDRPNRLIHCFMSAKAPPKTLHQVRNVAYIFAAWAGLQRGFAEKSANDKLWLEHQRRVRQEKVERQHAAHALEDLNNNGELERAIPAIVPKELQGLVKALKQ</sequence>
<gene>
    <name evidence="2" type="ORF">TraAM80_01780</name>
</gene>
<reference evidence="2 3" key="1">
    <citation type="journal article" date="2018" name="BMC Genomics">
        <title>Genomic comparison of Trypanosoma conorhini and Trypanosoma rangeli to Trypanosoma cruzi strains of high and low virulence.</title>
        <authorList>
            <person name="Bradwell K.R."/>
            <person name="Koparde V.N."/>
            <person name="Matveyev A.V."/>
            <person name="Serrano M.G."/>
            <person name="Alves J.M."/>
            <person name="Parikh H."/>
            <person name="Huang B."/>
            <person name="Lee V."/>
            <person name="Espinosa-Alvarez O."/>
            <person name="Ortiz P.A."/>
            <person name="Costa-Martins A.G."/>
            <person name="Teixeira M.M."/>
            <person name="Buck G.A."/>
        </authorList>
    </citation>
    <scope>NUCLEOTIDE SEQUENCE [LARGE SCALE GENOMIC DNA]</scope>
    <source>
        <strain evidence="2 3">AM80</strain>
    </source>
</reference>
<proteinExistence type="predicted"/>
<feature type="signal peptide" evidence="1">
    <location>
        <begin position="1"/>
        <end position="17"/>
    </location>
</feature>
<feature type="chain" id="PRO_5019181386" evidence="1">
    <location>
        <begin position="18"/>
        <end position="125"/>
    </location>
</feature>
<keyword evidence="3" id="KW-1185">Reference proteome</keyword>
<dbReference type="AlphaFoldDB" id="A0A422NXB3"/>
<dbReference type="RefSeq" id="XP_029241317.1">
    <property type="nucleotide sequence ID" value="XM_029378810.1"/>
</dbReference>
<protein>
    <submittedName>
        <fullName evidence="2">Protein G4</fullName>
    </submittedName>
</protein>
<evidence type="ECO:0000313" key="3">
    <source>
        <dbReference type="Proteomes" id="UP000283634"/>
    </source>
</evidence>
<keyword evidence="1" id="KW-0732">Signal</keyword>
<evidence type="ECO:0000256" key="1">
    <source>
        <dbReference type="SAM" id="SignalP"/>
    </source>
</evidence>
<name>A0A422NXB3_TRYRA</name>